<feature type="signal peptide" evidence="1">
    <location>
        <begin position="1"/>
        <end position="19"/>
    </location>
</feature>
<organism evidence="2 3">
    <name type="scientific">Glonium stellatum</name>
    <dbReference type="NCBI Taxonomy" id="574774"/>
    <lineage>
        <taxon>Eukaryota</taxon>
        <taxon>Fungi</taxon>
        <taxon>Dikarya</taxon>
        <taxon>Ascomycota</taxon>
        <taxon>Pezizomycotina</taxon>
        <taxon>Dothideomycetes</taxon>
        <taxon>Pleosporomycetidae</taxon>
        <taxon>Gloniales</taxon>
        <taxon>Gloniaceae</taxon>
        <taxon>Glonium</taxon>
    </lineage>
</organism>
<reference evidence="2 3" key="1">
    <citation type="journal article" date="2016" name="Nat. Commun.">
        <title>Ectomycorrhizal ecology is imprinted in the genome of the dominant symbiotic fungus Cenococcum geophilum.</title>
        <authorList>
            <consortium name="DOE Joint Genome Institute"/>
            <person name="Peter M."/>
            <person name="Kohler A."/>
            <person name="Ohm R.A."/>
            <person name="Kuo A."/>
            <person name="Krutzmann J."/>
            <person name="Morin E."/>
            <person name="Arend M."/>
            <person name="Barry K.W."/>
            <person name="Binder M."/>
            <person name="Choi C."/>
            <person name="Clum A."/>
            <person name="Copeland A."/>
            <person name="Grisel N."/>
            <person name="Haridas S."/>
            <person name="Kipfer T."/>
            <person name="LaButti K."/>
            <person name="Lindquist E."/>
            <person name="Lipzen A."/>
            <person name="Maire R."/>
            <person name="Meier B."/>
            <person name="Mihaltcheva S."/>
            <person name="Molinier V."/>
            <person name="Murat C."/>
            <person name="Poggeler S."/>
            <person name="Quandt C.A."/>
            <person name="Sperisen C."/>
            <person name="Tritt A."/>
            <person name="Tisserant E."/>
            <person name="Crous P.W."/>
            <person name="Henrissat B."/>
            <person name="Nehls U."/>
            <person name="Egli S."/>
            <person name="Spatafora J.W."/>
            <person name="Grigoriev I.V."/>
            <person name="Martin F.M."/>
        </authorList>
    </citation>
    <scope>NUCLEOTIDE SEQUENCE [LARGE SCALE GENOMIC DNA]</scope>
    <source>
        <strain evidence="2 3">CBS 207.34</strain>
    </source>
</reference>
<evidence type="ECO:0000313" key="3">
    <source>
        <dbReference type="Proteomes" id="UP000250140"/>
    </source>
</evidence>
<accession>A0A8E2EXC3</accession>
<dbReference type="Gene3D" id="1.10.405.20">
    <property type="match status" value="1"/>
</dbReference>
<keyword evidence="1" id="KW-0732">Signal</keyword>
<dbReference type="AlphaFoldDB" id="A0A8E2EXC3"/>
<keyword evidence="3" id="KW-1185">Reference proteome</keyword>
<dbReference type="Proteomes" id="UP000250140">
    <property type="component" value="Unassembled WGS sequence"/>
</dbReference>
<sequence>MKHSLACFLAPFFLLGASAWPWPPKLNLPVCIVGAGPAGLTAASVLESKGYSTVIFDKHPEVGGKCQAYYNNGLFHPLGAAFYSNASFPETVKVVDATGVPSVPFALAGAREDFTFNWSTGVTEPVSPPSTQFLQTLAAEIPRYVTLWQQTFAPISGPGYKKGVPDELAVPSVEWFANNNFYAIPIVVVDALALYGYGDIRKVPILYTLQYITPDILTAFTGQHSVYFIDFHEVFLRWAKLFIKCPIYTNTEVTCIDRSGHNPIITYRKQDWHRYGESQQKCSSVILAFPPTLENLKRAGLDLTESEEKVFAAVGVNNYFSSAVEFNLPYNVAYIAASNSPTEPPPNVGEPVAVLRFFPNSSIVTSWSWGPYRKFFSKEKARELLKTTLSKINKDPRNATAMSVPLSEGDIKAFRKWDYFPHVDSLALKGHWYAKFDALQGEKKTFWASGLNAMELVEWAIRAGQDVANSYF</sequence>
<dbReference type="Gene3D" id="3.30.70.1990">
    <property type="match status" value="1"/>
</dbReference>
<protein>
    <submittedName>
        <fullName evidence="2">FAD/NAD(P)-binding domain-containing protein</fullName>
    </submittedName>
</protein>
<dbReference type="Pfam" id="PF13450">
    <property type="entry name" value="NAD_binding_8"/>
    <property type="match status" value="1"/>
</dbReference>
<dbReference type="Gene3D" id="3.50.50.60">
    <property type="entry name" value="FAD/NAD(P)-binding domain"/>
    <property type="match status" value="1"/>
</dbReference>
<dbReference type="SUPFAM" id="SSF51905">
    <property type="entry name" value="FAD/NAD(P)-binding domain"/>
    <property type="match status" value="1"/>
</dbReference>
<name>A0A8E2EXC3_9PEZI</name>
<dbReference type="OrthoDB" id="5046242at2759"/>
<dbReference type="InterPro" id="IPR036188">
    <property type="entry name" value="FAD/NAD-bd_sf"/>
</dbReference>
<evidence type="ECO:0000313" key="2">
    <source>
        <dbReference type="EMBL" id="OCL06637.1"/>
    </source>
</evidence>
<dbReference type="EMBL" id="KV750017">
    <property type="protein sequence ID" value="OCL06637.1"/>
    <property type="molecule type" value="Genomic_DNA"/>
</dbReference>
<dbReference type="PRINTS" id="PR00419">
    <property type="entry name" value="ADXRDTASE"/>
</dbReference>
<feature type="chain" id="PRO_5034720433" evidence="1">
    <location>
        <begin position="20"/>
        <end position="472"/>
    </location>
</feature>
<proteinExistence type="predicted"/>
<gene>
    <name evidence="2" type="ORF">AOQ84DRAFT_73503</name>
</gene>
<evidence type="ECO:0000256" key="1">
    <source>
        <dbReference type="SAM" id="SignalP"/>
    </source>
</evidence>